<dbReference type="PANTHER" id="PTHR43546:SF8">
    <property type="entry name" value="METALLO-BETA-LACTAMASE DOMAIN-CONTAINING PROTEIN"/>
    <property type="match status" value="1"/>
</dbReference>
<evidence type="ECO:0000313" key="1">
    <source>
        <dbReference type="EMBL" id="SFM66290.1"/>
    </source>
</evidence>
<sequence>MDSTTIDGVFIKKIGNAGFMIKADDMVVYIDPSGIEGNVSEDDMADLLLITHERFGHCDPDSIRKVRKSDCTTLIPEQMGLQFRGDARRVMEDDSLTGELSIKGVDIEVVAAYDSCNDKLSSGPGVGYVFVLGGLTFYHAGHTCAVPELGGSSIDVALLPVGGNGTMDAMVAADAVSLMSPQIVVPIGYSQDDGPVVPVDQFKTLVNDKSPGTRILSLI</sequence>
<dbReference type="AlphaFoldDB" id="A0A1I4SPN5"/>
<dbReference type="PANTHER" id="PTHR43546">
    <property type="entry name" value="UPF0173 METAL-DEPENDENT HYDROLASE MJ1163-RELATED"/>
    <property type="match status" value="1"/>
</dbReference>
<dbReference type="SUPFAM" id="SSF56281">
    <property type="entry name" value="Metallo-hydrolase/oxidoreductase"/>
    <property type="match status" value="1"/>
</dbReference>
<dbReference type="InterPro" id="IPR050114">
    <property type="entry name" value="UPF0173_UPF0282_UlaG_hydrolase"/>
</dbReference>
<evidence type="ECO:0000313" key="2">
    <source>
        <dbReference type="Proteomes" id="UP000198535"/>
    </source>
</evidence>
<dbReference type="Pfam" id="PF13483">
    <property type="entry name" value="Lactamase_B_3"/>
    <property type="match status" value="1"/>
</dbReference>
<gene>
    <name evidence="1" type="ORF">SAMN04488696_1940</name>
</gene>
<protein>
    <submittedName>
        <fullName evidence="1">L-ascorbate metabolism protein UlaG, beta-lactamase superfamily</fullName>
    </submittedName>
</protein>
<dbReference type="STRING" id="487685.SAMN04488696_1940"/>
<dbReference type="Gene3D" id="3.60.15.10">
    <property type="entry name" value="Ribonuclease Z/Hydroxyacylglutathione hydrolase-like"/>
    <property type="match status" value="1"/>
</dbReference>
<name>A0A1I4SPN5_9EURY</name>
<accession>A0A1I4SPN5</accession>
<dbReference type="InterPro" id="IPR036866">
    <property type="entry name" value="RibonucZ/Hydroxyglut_hydro"/>
</dbReference>
<proteinExistence type="predicted"/>
<dbReference type="RefSeq" id="WP_281246276.1">
    <property type="nucleotide sequence ID" value="NZ_FOUJ01000004.1"/>
</dbReference>
<dbReference type="Proteomes" id="UP000198535">
    <property type="component" value="Unassembled WGS sequence"/>
</dbReference>
<keyword evidence="2" id="KW-1185">Reference proteome</keyword>
<dbReference type="EMBL" id="FOUJ01000004">
    <property type="protein sequence ID" value="SFM66290.1"/>
    <property type="molecule type" value="Genomic_DNA"/>
</dbReference>
<organism evidence="1 2">
    <name type="scientific">Methanolobus profundi</name>
    <dbReference type="NCBI Taxonomy" id="487685"/>
    <lineage>
        <taxon>Archaea</taxon>
        <taxon>Methanobacteriati</taxon>
        <taxon>Methanobacteriota</taxon>
        <taxon>Stenosarchaea group</taxon>
        <taxon>Methanomicrobia</taxon>
        <taxon>Methanosarcinales</taxon>
        <taxon>Methanosarcinaceae</taxon>
        <taxon>Methanolobus</taxon>
    </lineage>
</organism>
<reference evidence="2" key="1">
    <citation type="submission" date="2016-10" db="EMBL/GenBank/DDBJ databases">
        <authorList>
            <person name="Varghese N."/>
            <person name="Submissions S."/>
        </authorList>
    </citation>
    <scope>NUCLEOTIDE SEQUENCE [LARGE SCALE GENOMIC DNA]</scope>
    <source>
        <strain evidence="2">Mob M</strain>
    </source>
</reference>